<name>A0AA86TSM5_9EUKA</name>
<dbReference type="EMBL" id="CAXDID020000003">
    <property type="protein sequence ID" value="CAL5972602.1"/>
    <property type="molecule type" value="Genomic_DNA"/>
</dbReference>
<organism evidence="2">
    <name type="scientific">Hexamita inflata</name>
    <dbReference type="NCBI Taxonomy" id="28002"/>
    <lineage>
        <taxon>Eukaryota</taxon>
        <taxon>Metamonada</taxon>
        <taxon>Diplomonadida</taxon>
        <taxon>Hexamitidae</taxon>
        <taxon>Hexamitinae</taxon>
        <taxon>Hexamita</taxon>
    </lineage>
</organism>
<dbReference type="EMBL" id="CATOUU010000380">
    <property type="protein sequence ID" value="CAI9927429.1"/>
    <property type="molecule type" value="Genomic_DNA"/>
</dbReference>
<evidence type="ECO:0000313" key="4">
    <source>
        <dbReference type="Proteomes" id="UP001642409"/>
    </source>
</evidence>
<dbReference type="InterPro" id="IPR036249">
    <property type="entry name" value="Thioredoxin-like_sf"/>
</dbReference>
<dbReference type="InterPro" id="IPR013766">
    <property type="entry name" value="Thioredoxin_domain"/>
</dbReference>
<comment type="caution">
    <text evidence="2">The sequence shown here is derived from an EMBL/GenBank/DDBJ whole genome shotgun (WGS) entry which is preliminary data.</text>
</comment>
<protein>
    <submittedName>
        <fullName evidence="2">Thioredoxin domain-containing protein</fullName>
    </submittedName>
    <submittedName>
        <fullName evidence="3">Thioredoxin_domain-containing protein</fullName>
    </submittedName>
</protein>
<evidence type="ECO:0000313" key="3">
    <source>
        <dbReference type="EMBL" id="CAL5972602.1"/>
    </source>
</evidence>
<feature type="domain" description="Thioredoxin" evidence="1">
    <location>
        <begin position="25"/>
        <end position="106"/>
    </location>
</feature>
<proteinExistence type="predicted"/>
<keyword evidence="4" id="KW-1185">Reference proteome</keyword>
<reference evidence="3 4" key="2">
    <citation type="submission" date="2024-07" db="EMBL/GenBank/DDBJ databases">
        <authorList>
            <person name="Akdeniz Z."/>
        </authorList>
    </citation>
    <scope>NUCLEOTIDE SEQUENCE [LARGE SCALE GENOMIC DNA]</scope>
</reference>
<dbReference type="SUPFAM" id="SSF52833">
    <property type="entry name" value="Thioredoxin-like"/>
    <property type="match status" value="1"/>
</dbReference>
<reference evidence="2" key="1">
    <citation type="submission" date="2023-06" db="EMBL/GenBank/DDBJ databases">
        <authorList>
            <person name="Kurt Z."/>
        </authorList>
    </citation>
    <scope>NUCLEOTIDE SEQUENCE</scope>
</reference>
<dbReference type="Proteomes" id="UP001642409">
    <property type="component" value="Unassembled WGS sequence"/>
</dbReference>
<accession>A0AA86TSM5</accession>
<evidence type="ECO:0000313" key="2">
    <source>
        <dbReference type="EMBL" id="CAI9927429.1"/>
    </source>
</evidence>
<dbReference type="Gene3D" id="3.40.30.10">
    <property type="entry name" value="Glutaredoxin"/>
    <property type="match status" value="1"/>
</dbReference>
<dbReference type="AlphaFoldDB" id="A0AA86TSM5"/>
<sequence>MFALAFTLSEIHLSQVMKPLYKSAQTPKKFRDAIKNEGFPVIVMYTKKDCKECDEFIAKMQGPAEKVLGFAQVIQVNCDLNSSVQFCKDQKVKNIPAMKFYNQNDEFPNPVPWDFEEDLTDKSFIEWIYEHRKNIFSTSPKPEALLKYFQDEPNQNVTILYLTKGAWPAIFMNKVSIHFSGRAMNIHQASFDSESASVLSEIPGAEVFKAGKNQIAVYAKEKFTLYTGEMKEAEVIQWIEENYYGAPKKNVQKEEN</sequence>
<dbReference type="Pfam" id="PF00085">
    <property type="entry name" value="Thioredoxin"/>
    <property type="match status" value="1"/>
</dbReference>
<evidence type="ECO:0000259" key="1">
    <source>
        <dbReference type="Pfam" id="PF00085"/>
    </source>
</evidence>
<gene>
    <name evidence="2" type="ORF">HINF_LOCUS15074</name>
    <name evidence="3" type="ORF">HINF_LOCUS1987</name>
</gene>